<feature type="transmembrane region" description="Helical" evidence="8">
    <location>
        <begin position="74"/>
        <end position="94"/>
    </location>
</feature>
<keyword evidence="7 8" id="KW-0472">Membrane</keyword>
<protein>
    <submittedName>
        <fullName evidence="10">ABC transporter permease</fullName>
    </submittedName>
</protein>
<proteinExistence type="inferred from homology"/>
<evidence type="ECO:0000256" key="3">
    <source>
        <dbReference type="ARBA" id="ARBA00022448"/>
    </source>
</evidence>
<evidence type="ECO:0000313" key="11">
    <source>
        <dbReference type="Proteomes" id="UP001597180"/>
    </source>
</evidence>
<feature type="transmembrane region" description="Helical" evidence="8">
    <location>
        <begin position="16"/>
        <end position="40"/>
    </location>
</feature>
<dbReference type="RefSeq" id="WP_345594085.1">
    <property type="nucleotide sequence ID" value="NZ_BAABJG010000052.1"/>
</dbReference>
<keyword evidence="4" id="KW-1003">Cell membrane</keyword>
<dbReference type="PANTHER" id="PTHR42929:SF5">
    <property type="entry name" value="ABC TRANSPORTER PERMEASE PROTEIN"/>
    <property type="match status" value="1"/>
</dbReference>
<comment type="similarity">
    <text evidence="2">Belongs to the binding-protein-dependent transport system permease family. CysTW subfamily.</text>
</comment>
<comment type="subcellular location">
    <subcellularLocation>
        <location evidence="1 8">Cell membrane</location>
        <topology evidence="1 8">Multi-pass membrane protein</topology>
    </subcellularLocation>
</comment>
<dbReference type="InterPro" id="IPR000515">
    <property type="entry name" value="MetI-like"/>
</dbReference>
<evidence type="ECO:0000259" key="9">
    <source>
        <dbReference type="PROSITE" id="PS50928"/>
    </source>
</evidence>
<keyword evidence="6 8" id="KW-1133">Transmembrane helix</keyword>
<dbReference type="PROSITE" id="PS50928">
    <property type="entry name" value="ABC_TM1"/>
    <property type="match status" value="1"/>
</dbReference>
<evidence type="ECO:0000256" key="6">
    <source>
        <dbReference type="ARBA" id="ARBA00022989"/>
    </source>
</evidence>
<feature type="transmembrane region" description="Helical" evidence="8">
    <location>
        <begin position="251"/>
        <end position="274"/>
    </location>
</feature>
<evidence type="ECO:0000256" key="2">
    <source>
        <dbReference type="ARBA" id="ARBA00007069"/>
    </source>
</evidence>
<evidence type="ECO:0000256" key="8">
    <source>
        <dbReference type="RuleBase" id="RU363032"/>
    </source>
</evidence>
<keyword evidence="11" id="KW-1185">Reference proteome</keyword>
<dbReference type="Pfam" id="PF00528">
    <property type="entry name" value="BPD_transp_1"/>
    <property type="match status" value="1"/>
</dbReference>
<feature type="domain" description="ABC transmembrane type-1" evidence="9">
    <location>
        <begin position="68"/>
        <end position="274"/>
    </location>
</feature>
<organism evidence="10 11">
    <name type="scientific">Paenibacillus vulneris</name>
    <dbReference type="NCBI Taxonomy" id="1133364"/>
    <lineage>
        <taxon>Bacteria</taxon>
        <taxon>Bacillati</taxon>
        <taxon>Bacillota</taxon>
        <taxon>Bacilli</taxon>
        <taxon>Bacillales</taxon>
        <taxon>Paenibacillaceae</taxon>
        <taxon>Paenibacillus</taxon>
    </lineage>
</organism>
<dbReference type="PANTHER" id="PTHR42929">
    <property type="entry name" value="INNER MEMBRANE ABC TRANSPORTER PERMEASE PROTEIN YDCU-RELATED-RELATED"/>
    <property type="match status" value="1"/>
</dbReference>
<comment type="caution">
    <text evidence="10">The sequence shown here is derived from an EMBL/GenBank/DDBJ whole genome shotgun (WGS) entry which is preliminary data.</text>
</comment>
<gene>
    <name evidence="10" type="ORF">ACFQ4B_35090</name>
</gene>
<evidence type="ECO:0000256" key="1">
    <source>
        <dbReference type="ARBA" id="ARBA00004651"/>
    </source>
</evidence>
<keyword evidence="3 8" id="KW-0813">Transport</keyword>
<sequence>MMAGSSAPSKGSLRSALLLLAPGLIVLLGAFLLPMLYIFLQSVQDEHQQFTLKNYLLFVQDPYYIGVLWRTIRLSLYTVIVSLLLAYPVAMFMARTSGRLRGIVTFLIISPHLISVVIRNFGWVVILGEKGWINTTLLQLGIIDKPLRLLYNELGVVIGLTDSFVVYMVLSIATSLYAIDSSLYKASGILGASRMRSFFTITLPLSLPGMIAGITLVFSLSMSAFVTPALMGGTAVKVLPVIAYEKIMATLNWPLGAALSFLLLASTYALVTLFTRIIETKRYKEVFSS</sequence>
<reference evidence="11" key="1">
    <citation type="journal article" date="2019" name="Int. J. Syst. Evol. Microbiol.">
        <title>The Global Catalogue of Microorganisms (GCM) 10K type strain sequencing project: providing services to taxonomists for standard genome sequencing and annotation.</title>
        <authorList>
            <consortium name="The Broad Institute Genomics Platform"/>
            <consortium name="The Broad Institute Genome Sequencing Center for Infectious Disease"/>
            <person name="Wu L."/>
            <person name="Ma J."/>
        </authorList>
    </citation>
    <scope>NUCLEOTIDE SEQUENCE [LARGE SCALE GENOMIC DNA]</scope>
    <source>
        <strain evidence="11">CCUG 53270</strain>
    </source>
</reference>
<evidence type="ECO:0000256" key="7">
    <source>
        <dbReference type="ARBA" id="ARBA00023136"/>
    </source>
</evidence>
<dbReference type="EMBL" id="JBHTLU010000058">
    <property type="protein sequence ID" value="MFD1225320.1"/>
    <property type="molecule type" value="Genomic_DNA"/>
</dbReference>
<evidence type="ECO:0000256" key="5">
    <source>
        <dbReference type="ARBA" id="ARBA00022692"/>
    </source>
</evidence>
<dbReference type="Proteomes" id="UP001597180">
    <property type="component" value="Unassembled WGS sequence"/>
</dbReference>
<dbReference type="SUPFAM" id="SSF161098">
    <property type="entry name" value="MetI-like"/>
    <property type="match status" value="1"/>
</dbReference>
<evidence type="ECO:0000256" key="4">
    <source>
        <dbReference type="ARBA" id="ARBA00022475"/>
    </source>
</evidence>
<accession>A0ABW3UWT8</accession>
<dbReference type="InterPro" id="IPR035906">
    <property type="entry name" value="MetI-like_sf"/>
</dbReference>
<dbReference type="CDD" id="cd06261">
    <property type="entry name" value="TM_PBP2"/>
    <property type="match status" value="1"/>
</dbReference>
<dbReference type="Gene3D" id="1.10.3720.10">
    <property type="entry name" value="MetI-like"/>
    <property type="match status" value="1"/>
</dbReference>
<name>A0ABW3UWT8_9BACL</name>
<keyword evidence="5 8" id="KW-0812">Transmembrane</keyword>
<feature type="transmembrane region" description="Helical" evidence="8">
    <location>
        <begin position="198"/>
        <end position="231"/>
    </location>
</feature>
<feature type="transmembrane region" description="Helical" evidence="8">
    <location>
        <begin position="106"/>
        <end position="126"/>
    </location>
</feature>
<feature type="transmembrane region" description="Helical" evidence="8">
    <location>
        <begin position="154"/>
        <end position="177"/>
    </location>
</feature>
<evidence type="ECO:0000313" key="10">
    <source>
        <dbReference type="EMBL" id="MFD1225320.1"/>
    </source>
</evidence>